<name>A0A5J4V7U7_9EUKA</name>
<evidence type="ECO:0008006" key="3">
    <source>
        <dbReference type="Google" id="ProtNLM"/>
    </source>
</evidence>
<gene>
    <name evidence="1" type="ORF">EZS28_025972</name>
</gene>
<proteinExistence type="predicted"/>
<evidence type="ECO:0000313" key="1">
    <source>
        <dbReference type="EMBL" id="KAA6378500.1"/>
    </source>
</evidence>
<accession>A0A5J4V7U7</accession>
<reference evidence="1 2" key="1">
    <citation type="submission" date="2019-03" db="EMBL/GenBank/DDBJ databases">
        <title>Single cell metagenomics reveals metabolic interactions within the superorganism composed of flagellate Streblomastix strix and complex community of Bacteroidetes bacteria on its surface.</title>
        <authorList>
            <person name="Treitli S.C."/>
            <person name="Kolisko M."/>
            <person name="Husnik F."/>
            <person name="Keeling P."/>
            <person name="Hampl V."/>
        </authorList>
    </citation>
    <scope>NUCLEOTIDE SEQUENCE [LARGE SCALE GENOMIC DNA]</scope>
    <source>
        <strain evidence="1">ST1C</strain>
    </source>
</reference>
<dbReference type="EMBL" id="SNRW01009101">
    <property type="protein sequence ID" value="KAA6378500.1"/>
    <property type="molecule type" value="Genomic_DNA"/>
</dbReference>
<dbReference type="AlphaFoldDB" id="A0A5J4V7U7"/>
<organism evidence="1 2">
    <name type="scientific">Streblomastix strix</name>
    <dbReference type="NCBI Taxonomy" id="222440"/>
    <lineage>
        <taxon>Eukaryota</taxon>
        <taxon>Metamonada</taxon>
        <taxon>Preaxostyla</taxon>
        <taxon>Oxymonadida</taxon>
        <taxon>Streblomastigidae</taxon>
        <taxon>Streblomastix</taxon>
    </lineage>
</organism>
<sequence>MHDTPSALSYRAVSNCNVQTRKYVHVLDIDKVFNDWATQPTDQMLTNQDLQIKLASLLLSVCFLRIIEISEIDINLSIFNFKNRTALVTLS</sequence>
<comment type="caution">
    <text evidence="1">The sequence shown here is derived from an EMBL/GenBank/DDBJ whole genome shotgun (WGS) entry which is preliminary data.</text>
</comment>
<protein>
    <recommendedName>
        <fullName evidence="3">Tyr recombinase domain-containing protein</fullName>
    </recommendedName>
</protein>
<evidence type="ECO:0000313" key="2">
    <source>
        <dbReference type="Proteomes" id="UP000324800"/>
    </source>
</evidence>
<feature type="non-terminal residue" evidence="1">
    <location>
        <position position="91"/>
    </location>
</feature>
<dbReference type="Proteomes" id="UP000324800">
    <property type="component" value="Unassembled WGS sequence"/>
</dbReference>